<dbReference type="AlphaFoldDB" id="A0A9X0RDJ3"/>
<sequence>MLYRFYRSWLQTLRMWWLTSGFITYQSPLLLIQLFERQEQQNTPHCPRSTSIRLGDTVHLLDVATNSPFKIKLVADHRCDHTVGYIAVDSYLGAALFGQTEQEVISLLLLGQRHSFVITQVTRQSYQPRRTSVPCGCLLCQ</sequence>
<feature type="domain" description="Transcription elongation factor GreA/GreB C-terminal" evidence="1">
    <location>
        <begin position="50"/>
        <end position="122"/>
    </location>
</feature>
<dbReference type="InterPro" id="IPR036953">
    <property type="entry name" value="GreA/GreB_C_sf"/>
</dbReference>
<comment type="caution">
    <text evidence="2">The sequence shown here is derived from an EMBL/GenBank/DDBJ whole genome shotgun (WGS) entry which is preliminary data.</text>
</comment>
<dbReference type="Proteomes" id="UP000615796">
    <property type="component" value="Unassembled WGS sequence"/>
</dbReference>
<evidence type="ECO:0000313" key="2">
    <source>
        <dbReference type="EMBL" id="MBC5852555.1"/>
    </source>
</evidence>
<proteinExistence type="predicted"/>
<evidence type="ECO:0000313" key="3">
    <source>
        <dbReference type="Proteomes" id="UP000615796"/>
    </source>
</evidence>
<reference evidence="2" key="1">
    <citation type="submission" date="2020-08" db="EMBL/GenBank/DDBJ databases">
        <title>Genome Sequencing and Pan-Genome Analysis of Migratory bird Vibrio Strains, Inner Mongolia.</title>
        <authorList>
            <person name="Zheng L."/>
        </authorList>
    </citation>
    <scope>NUCLEOTIDE SEQUENCE</scope>
    <source>
        <strain evidence="2">M13F</strain>
    </source>
</reference>
<name>A0A9X0RDJ3_VIBME</name>
<keyword evidence="2" id="KW-0648">Protein biosynthesis</keyword>
<keyword evidence="2" id="KW-0251">Elongation factor</keyword>
<dbReference type="GO" id="GO:0003677">
    <property type="term" value="F:DNA binding"/>
    <property type="evidence" value="ECO:0007669"/>
    <property type="project" value="InterPro"/>
</dbReference>
<accession>A0A9X0RDJ3</accession>
<dbReference type="Pfam" id="PF01272">
    <property type="entry name" value="GreA_GreB"/>
    <property type="match status" value="1"/>
</dbReference>
<dbReference type="InterPro" id="IPR001437">
    <property type="entry name" value="Tscrpt_elong_fac_GreA/B_C"/>
</dbReference>
<dbReference type="GO" id="GO:0032784">
    <property type="term" value="P:regulation of DNA-templated transcription elongation"/>
    <property type="evidence" value="ECO:0007669"/>
    <property type="project" value="InterPro"/>
</dbReference>
<dbReference type="Gene3D" id="3.10.50.30">
    <property type="entry name" value="Transcription elongation factor, GreA/GreB, C-terminal domain"/>
    <property type="match status" value="1"/>
</dbReference>
<dbReference type="RefSeq" id="WP_187026904.1">
    <property type="nucleotide sequence ID" value="NZ_JACRUP010000015.1"/>
</dbReference>
<organism evidence="2 3">
    <name type="scientific">Vibrio metschnikovii</name>
    <dbReference type="NCBI Taxonomy" id="28172"/>
    <lineage>
        <taxon>Bacteria</taxon>
        <taxon>Pseudomonadati</taxon>
        <taxon>Pseudomonadota</taxon>
        <taxon>Gammaproteobacteria</taxon>
        <taxon>Vibrionales</taxon>
        <taxon>Vibrionaceae</taxon>
        <taxon>Vibrio</taxon>
    </lineage>
</organism>
<keyword evidence="3" id="KW-1185">Reference proteome</keyword>
<dbReference type="GO" id="GO:0003746">
    <property type="term" value="F:translation elongation factor activity"/>
    <property type="evidence" value="ECO:0007669"/>
    <property type="project" value="UniProtKB-KW"/>
</dbReference>
<protein>
    <submittedName>
        <fullName evidence="2">GreA/GreB family elongation factor</fullName>
    </submittedName>
</protein>
<dbReference type="EMBL" id="JACRUP010000015">
    <property type="protein sequence ID" value="MBC5852555.1"/>
    <property type="molecule type" value="Genomic_DNA"/>
</dbReference>
<gene>
    <name evidence="2" type="ORF">H8Q88_16760</name>
</gene>
<dbReference type="SUPFAM" id="SSF54534">
    <property type="entry name" value="FKBP-like"/>
    <property type="match status" value="1"/>
</dbReference>
<evidence type="ECO:0000259" key="1">
    <source>
        <dbReference type="Pfam" id="PF01272"/>
    </source>
</evidence>